<protein>
    <recommendedName>
        <fullName evidence="2">DDE-1 domain-containing protein</fullName>
    </recommendedName>
</protein>
<feature type="region of interest" description="Disordered" evidence="1">
    <location>
        <begin position="17"/>
        <end position="37"/>
    </location>
</feature>
<feature type="compositionally biased region" description="Acidic residues" evidence="1">
    <location>
        <begin position="23"/>
        <end position="35"/>
    </location>
</feature>
<organism evidence="3">
    <name type="scientific">Trichuris suis</name>
    <name type="common">pig whipworm</name>
    <dbReference type="NCBI Taxonomy" id="68888"/>
    <lineage>
        <taxon>Eukaryota</taxon>
        <taxon>Metazoa</taxon>
        <taxon>Ecdysozoa</taxon>
        <taxon>Nematoda</taxon>
        <taxon>Enoplea</taxon>
        <taxon>Dorylaimia</taxon>
        <taxon>Trichinellida</taxon>
        <taxon>Trichuridae</taxon>
        <taxon>Trichuris</taxon>
    </lineage>
</organism>
<sequence>MRMDYCCSIRGLSKGYVPRNEEEGGEGGEGEEETLDNCPVHPQVNHLTNVELKFLPPNITSKIQTLDQGIIKTFKMYY</sequence>
<evidence type="ECO:0000259" key="2">
    <source>
        <dbReference type="Pfam" id="PF03184"/>
    </source>
</evidence>
<dbReference type="InterPro" id="IPR004875">
    <property type="entry name" value="DDE_SF_endonuclease_dom"/>
</dbReference>
<dbReference type="Pfam" id="PF03184">
    <property type="entry name" value="DDE_1"/>
    <property type="match status" value="1"/>
</dbReference>
<dbReference type="EMBL" id="KL367564">
    <property type="protein sequence ID" value="KFD63915.1"/>
    <property type="molecule type" value="Genomic_DNA"/>
</dbReference>
<dbReference type="Proteomes" id="UP000030758">
    <property type="component" value="Unassembled WGS sequence"/>
</dbReference>
<reference evidence="3" key="1">
    <citation type="journal article" date="2014" name="Nat. Genet.">
        <title>Genome and transcriptome of the porcine whipworm Trichuris suis.</title>
        <authorList>
            <person name="Jex A.R."/>
            <person name="Nejsum P."/>
            <person name="Schwarz E.M."/>
            <person name="Hu L."/>
            <person name="Young N.D."/>
            <person name="Hall R.S."/>
            <person name="Korhonen P.K."/>
            <person name="Liao S."/>
            <person name="Thamsborg S."/>
            <person name="Xia J."/>
            <person name="Xu P."/>
            <person name="Wang S."/>
            <person name="Scheerlinck J.P."/>
            <person name="Hofmann A."/>
            <person name="Sternberg P.W."/>
            <person name="Wang J."/>
            <person name="Gasser R.B."/>
        </authorList>
    </citation>
    <scope>NUCLEOTIDE SEQUENCE [LARGE SCALE GENOMIC DNA]</scope>
    <source>
        <strain evidence="3">DCEP-RM93F</strain>
    </source>
</reference>
<proteinExistence type="predicted"/>
<accession>A0A085N369</accession>
<feature type="domain" description="DDE-1" evidence="2">
    <location>
        <begin position="35"/>
        <end position="78"/>
    </location>
</feature>
<gene>
    <name evidence="3" type="ORF">M514_07899</name>
</gene>
<evidence type="ECO:0000313" key="3">
    <source>
        <dbReference type="EMBL" id="KFD63915.1"/>
    </source>
</evidence>
<dbReference type="AlphaFoldDB" id="A0A085N369"/>
<evidence type="ECO:0000256" key="1">
    <source>
        <dbReference type="SAM" id="MobiDB-lite"/>
    </source>
</evidence>
<name>A0A085N369_9BILA</name>
<dbReference type="GO" id="GO:0003676">
    <property type="term" value="F:nucleic acid binding"/>
    <property type="evidence" value="ECO:0007669"/>
    <property type="project" value="InterPro"/>
</dbReference>